<evidence type="ECO:0000256" key="1">
    <source>
        <dbReference type="ARBA" id="ARBA00004613"/>
    </source>
</evidence>
<comment type="subcellular location">
    <subcellularLocation>
        <location evidence="1">Secreted</location>
    </subcellularLocation>
</comment>
<dbReference type="AlphaFoldDB" id="A0AA40HQ72"/>
<dbReference type="InterPro" id="IPR006208">
    <property type="entry name" value="Glyco_hormone_CN"/>
</dbReference>
<name>A0AA40HQ72_CNENI</name>
<dbReference type="PROSITE" id="PS01225">
    <property type="entry name" value="CTCK_2"/>
    <property type="match status" value="1"/>
</dbReference>
<reference evidence="7" key="1">
    <citation type="submission" date="2023-06" db="EMBL/GenBank/DDBJ databases">
        <title>Reference genome for the Northern bat (Eptesicus nilssonii), a most northern bat species.</title>
        <authorList>
            <person name="Laine V.N."/>
            <person name="Pulliainen A.T."/>
            <person name="Lilley T.M."/>
        </authorList>
    </citation>
    <scope>NUCLEOTIDE SEQUENCE</scope>
    <source>
        <strain evidence="7">BLF_Eptnil</strain>
        <tissue evidence="7">Kidney</tissue>
    </source>
</reference>
<dbReference type="GO" id="GO:0005576">
    <property type="term" value="C:extracellular region"/>
    <property type="evidence" value="ECO:0007669"/>
    <property type="project" value="UniProtKB-SubCell"/>
</dbReference>
<gene>
    <name evidence="7" type="ORF">QTO34_003144</name>
</gene>
<keyword evidence="2" id="KW-0964">Secreted</keyword>
<feature type="domain" description="CTCK" evidence="6">
    <location>
        <begin position="6"/>
        <end position="95"/>
    </location>
</feature>
<dbReference type="Pfam" id="PF00007">
    <property type="entry name" value="Cys_knot"/>
    <property type="match status" value="1"/>
</dbReference>
<dbReference type="EMBL" id="JAULJE010000013">
    <property type="protein sequence ID" value="KAK1335358.1"/>
    <property type="molecule type" value="Genomic_DNA"/>
</dbReference>
<comment type="caution">
    <text evidence="7">The sequence shown here is derived from an EMBL/GenBank/DDBJ whole genome shotgun (WGS) entry which is preliminary data.</text>
</comment>
<protein>
    <recommendedName>
        <fullName evidence="6">CTCK domain-containing protein</fullName>
    </recommendedName>
</protein>
<evidence type="ECO:0000313" key="8">
    <source>
        <dbReference type="Proteomes" id="UP001177744"/>
    </source>
</evidence>
<comment type="caution">
    <text evidence="4">Lacks conserved residue(s) required for the propagation of feature annotation.</text>
</comment>
<dbReference type="Gene3D" id="2.10.90.10">
    <property type="entry name" value="Cystine-knot cytokines"/>
    <property type="match status" value="1"/>
</dbReference>
<keyword evidence="8" id="KW-1185">Reference proteome</keyword>
<evidence type="ECO:0000256" key="3">
    <source>
        <dbReference type="ARBA" id="ARBA00023157"/>
    </source>
</evidence>
<keyword evidence="3" id="KW-1015">Disulfide bond</keyword>
<dbReference type="InterPro" id="IPR006207">
    <property type="entry name" value="Cys_knot_C"/>
</dbReference>
<dbReference type="InterPro" id="IPR029034">
    <property type="entry name" value="Cystine-knot_cytokine"/>
</dbReference>
<feature type="region of interest" description="Disordered" evidence="5">
    <location>
        <begin position="117"/>
        <end position="145"/>
    </location>
</feature>
<organism evidence="7 8">
    <name type="scientific">Cnephaeus nilssonii</name>
    <name type="common">Northern bat</name>
    <name type="synonym">Eptesicus nilssonii</name>
    <dbReference type="NCBI Taxonomy" id="3371016"/>
    <lineage>
        <taxon>Eukaryota</taxon>
        <taxon>Metazoa</taxon>
        <taxon>Chordata</taxon>
        <taxon>Craniata</taxon>
        <taxon>Vertebrata</taxon>
        <taxon>Euteleostomi</taxon>
        <taxon>Mammalia</taxon>
        <taxon>Eutheria</taxon>
        <taxon>Laurasiatheria</taxon>
        <taxon>Chiroptera</taxon>
        <taxon>Yangochiroptera</taxon>
        <taxon>Vespertilionidae</taxon>
        <taxon>Cnephaeus</taxon>
    </lineage>
</organism>
<evidence type="ECO:0000256" key="2">
    <source>
        <dbReference type="ARBA" id="ARBA00022525"/>
    </source>
</evidence>
<evidence type="ECO:0000256" key="5">
    <source>
        <dbReference type="SAM" id="MobiDB-lite"/>
    </source>
</evidence>
<sequence length="145" mass="15759">MPAEVCRVRELEEEVTYQGCTANVTVTRCEGVCASSASFNAYTNQVDTLCSCCHPLGYYEKQLVLPCPDPGAPGKQLVLTLQVFKRCTCGPWRCRDQGPAPLCLLGNWETNEALAPPRPSGATCQAELPPSAHQPHAEQRPWLAG</sequence>
<evidence type="ECO:0000313" key="7">
    <source>
        <dbReference type="EMBL" id="KAK1335358.1"/>
    </source>
</evidence>
<evidence type="ECO:0000256" key="4">
    <source>
        <dbReference type="PROSITE-ProRule" id="PRU00039"/>
    </source>
</evidence>
<dbReference type="Proteomes" id="UP001177744">
    <property type="component" value="Unassembled WGS sequence"/>
</dbReference>
<proteinExistence type="predicted"/>
<accession>A0AA40HQ72</accession>
<evidence type="ECO:0000259" key="6">
    <source>
        <dbReference type="PROSITE" id="PS01225"/>
    </source>
</evidence>
<dbReference type="SMART" id="SM00041">
    <property type="entry name" value="CT"/>
    <property type="match status" value="1"/>
</dbReference>